<dbReference type="STRING" id="1855383.SAMN05216548_107203"/>
<dbReference type="InterPro" id="IPR009531">
    <property type="entry name" value="DUF1150"/>
</dbReference>
<proteinExistence type="predicted"/>
<evidence type="ECO:0000313" key="1">
    <source>
        <dbReference type="EMBL" id="SEQ77904.1"/>
    </source>
</evidence>
<evidence type="ECO:0008006" key="3">
    <source>
        <dbReference type="Google" id="ProtNLM"/>
    </source>
</evidence>
<sequence>MSNTAPNTMSADELESFGDSGLAYVRPVWSDEVRSLFPQAPDLAPGLKLWALLTAEGQPILLTDDRSVAIANAHEHDLEPVSVH</sequence>
<dbReference type="EMBL" id="FOFG01000007">
    <property type="protein sequence ID" value="SEQ77904.1"/>
    <property type="molecule type" value="Genomic_DNA"/>
</dbReference>
<dbReference type="Proteomes" id="UP000199647">
    <property type="component" value="Unassembled WGS sequence"/>
</dbReference>
<dbReference type="OrthoDB" id="7865555at2"/>
<keyword evidence="2" id="KW-1185">Reference proteome</keyword>
<organism evidence="1 2">
    <name type="scientific">Faunimonas pinastri</name>
    <dbReference type="NCBI Taxonomy" id="1855383"/>
    <lineage>
        <taxon>Bacteria</taxon>
        <taxon>Pseudomonadati</taxon>
        <taxon>Pseudomonadota</taxon>
        <taxon>Alphaproteobacteria</taxon>
        <taxon>Hyphomicrobiales</taxon>
        <taxon>Afifellaceae</taxon>
        <taxon>Faunimonas</taxon>
    </lineage>
</organism>
<gene>
    <name evidence="1" type="ORF">SAMN05216548_107203</name>
</gene>
<name>A0A1H9ITK7_9HYPH</name>
<evidence type="ECO:0000313" key="2">
    <source>
        <dbReference type="Proteomes" id="UP000199647"/>
    </source>
</evidence>
<dbReference type="AlphaFoldDB" id="A0A1H9ITK7"/>
<accession>A0A1H9ITK7</accession>
<reference evidence="1 2" key="1">
    <citation type="submission" date="2016-10" db="EMBL/GenBank/DDBJ databases">
        <authorList>
            <person name="de Groot N.N."/>
        </authorList>
    </citation>
    <scope>NUCLEOTIDE SEQUENCE [LARGE SCALE GENOMIC DNA]</scope>
    <source>
        <strain evidence="1 2">A52C2</strain>
    </source>
</reference>
<dbReference type="RefSeq" id="WP_092496748.1">
    <property type="nucleotide sequence ID" value="NZ_FOFG01000007.1"/>
</dbReference>
<protein>
    <recommendedName>
        <fullName evidence="3">DUF1150 domain-containing protein</fullName>
    </recommendedName>
</protein>
<dbReference type="Pfam" id="PF06620">
    <property type="entry name" value="DUF1150"/>
    <property type="match status" value="1"/>
</dbReference>